<dbReference type="PANTHER" id="PTHR43818">
    <property type="entry name" value="BCDNA.GH03377"/>
    <property type="match status" value="1"/>
</dbReference>
<dbReference type="PATRIC" id="fig|1114963.3.peg.2137"/>
<proteinExistence type="predicted"/>
<dbReference type="InterPro" id="IPR036291">
    <property type="entry name" value="NAD(P)-bd_dom_sf"/>
</dbReference>
<dbReference type="EMBL" id="JACU01000004">
    <property type="protein sequence ID" value="KMS56519.1"/>
    <property type="molecule type" value="Genomic_DNA"/>
</dbReference>
<dbReference type="Gene3D" id="3.40.50.720">
    <property type="entry name" value="NAD(P)-binding Rossmann-like Domain"/>
    <property type="match status" value="1"/>
</dbReference>
<dbReference type="GO" id="GO:0016491">
    <property type="term" value="F:oxidoreductase activity"/>
    <property type="evidence" value="ECO:0007669"/>
    <property type="project" value="UniProtKB-KW"/>
</dbReference>
<dbReference type="Gene3D" id="3.30.360.10">
    <property type="entry name" value="Dihydrodipicolinate Reductase, domain 2"/>
    <property type="match status" value="1"/>
</dbReference>
<dbReference type="Pfam" id="PF01408">
    <property type="entry name" value="GFO_IDH_MocA"/>
    <property type="match status" value="1"/>
</dbReference>
<dbReference type="GO" id="GO:0000166">
    <property type="term" value="F:nucleotide binding"/>
    <property type="evidence" value="ECO:0007669"/>
    <property type="project" value="InterPro"/>
</dbReference>
<evidence type="ECO:0000256" key="1">
    <source>
        <dbReference type="ARBA" id="ARBA00023002"/>
    </source>
</evidence>
<keyword evidence="1" id="KW-0560">Oxidoreductase</keyword>
<evidence type="ECO:0000313" key="4">
    <source>
        <dbReference type="EMBL" id="KMS56519.1"/>
    </source>
</evidence>
<evidence type="ECO:0000259" key="2">
    <source>
        <dbReference type="Pfam" id="PF01408"/>
    </source>
</evidence>
<dbReference type="OrthoDB" id="9792935at2"/>
<feature type="domain" description="GFO/IDH/MocA-like oxidoreductase" evidence="3">
    <location>
        <begin position="140"/>
        <end position="258"/>
    </location>
</feature>
<organism evidence="4 5">
    <name type="scientific">Novosphingobium barchaimii LL02</name>
    <dbReference type="NCBI Taxonomy" id="1114963"/>
    <lineage>
        <taxon>Bacteria</taxon>
        <taxon>Pseudomonadati</taxon>
        <taxon>Pseudomonadota</taxon>
        <taxon>Alphaproteobacteria</taxon>
        <taxon>Sphingomonadales</taxon>
        <taxon>Sphingomonadaceae</taxon>
        <taxon>Novosphingobium</taxon>
    </lineage>
</organism>
<dbReference type="InterPro" id="IPR055170">
    <property type="entry name" value="GFO_IDH_MocA-like_dom"/>
</dbReference>
<protein>
    <submittedName>
        <fullName evidence="4">Oxidoreductase</fullName>
    </submittedName>
</protein>
<dbReference type="PANTHER" id="PTHR43818:SF11">
    <property type="entry name" value="BCDNA.GH03377"/>
    <property type="match status" value="1"/>
</dbReference>
<dbReference type="RefSeq" id="WP_059151500.1">
    <property type="nucleotide sequence ID" value="NZ_KQ130453.1"/>
</dbReference>
<evidence type="ECO:0000259" key="3">
    <source>
        <dbReference type="Pfam" id="PF22725"/>
    </source>
</evidence>
<dbReference type="InterPro" id="IPR050463">
    <property type="entry name" value="Gfo/Idh/MocA_oxidrdct_glycsds"/>
</dbReference>
<name>A0A0J7XYB9_9SPHN</name>
<dbReference type="SUPFAM" id="SSF55347">
    <property type="entry name" value="Glyceraldehyde-3-phosphate dehydrogenase-like, C-terminal domain"/>
    <property type="match status" value="1"/>
</dbReference>
<evidence type="ECO:0000313" key="5">
    <source>
        <dbReference type="Proteomes" id="UP000052268"/>
    </source>
</evidence>
<comment type="caution">
    <text evidence="4">The sequence shown here is derived from an EMBL/GenBank/DDBJ whole genome shotgun (WGS) entry which is preliminary data.</text>
</comment>
<dbReference type="Proteomes" id="UP000052268">
    <property type="component" value="Unassembled WGS sequence"/>
</dbReference>
<reference evidence="4 5" key="1">
    <citation type="journal article" date="2015" name="G3 (Bethesda)">
        <title>Insights into Ongoing Evolution of the Hexachlorocyclohexane Catabolic Pathway from Comparative Genomics of Ten Sphingomonadaceae Strains.</title>
        <authorList>
            <person name="Pearce S.L."/>
            <person name="Oakeshott J.G."/>
            <person name="Pandey G."/>
        </authorList>
    </citation>
    <scope>NUCLEOTIDE SEQUENCE [LARGE SCALE GENOMIC DNA]</scope>
    <source>
        <strain evidence="4 5">LL02</strain>
    </source>
</reference>
<dbReference type="AlphaFoldDB" id="A0A0J7XYB9"/>
<feature type="domain" description="Gfo/Idh/MocA-like oxidoreductase N-terminal" evidence="2">
    <location>
        <begin position="13"/>
        <end position="131"/>
    </location>
</feature>
<dbReference type="InterPro" id="IPR000683">
    <property type="entry name" value="Gfo/Idh/MocA-like_OxRdtase_N"/>
</dbReference>
<dbReference type="SUPFAM" id="SSF51735">
    <property type="entry name" value="NAD(P)-binding Rossmann-fold domains"/>
    <property type="match status" value="1"/>
</dbReference>
<dbReference type="PROSITE" id="PS51257">
    <property type="entry name" value="PROKAR_LIPOPROTEIN"/>
    <property type="match status" value="1"/>
</dbReference>
<gene>
    <name evidence="4" type="ORF">V474_16515</name>
</gene>
<sequence length="352" mass="37615">MAELKNFPTGPLGIAVIGCGRISGAHLAAVAALPAQVRLVAAVDADLSAAQAAAKPAGAPAFASLDEALALPEVEAVLVATPNALHAEQCLAALRAGRHVLVEKPVAETGEQAAALAREAEARGLVLAAGHTFRHNAAVRHIMDNQESFGRLRTLEVSSCVKWDGPQAPWWAERKPEEGLILSLFAPHALDFVQLVMGQDDPVRVHVEAARHQSGWQGEDEAMILMAYPGRRMASVHISYNQPSVLDRKVLHFDKGVLEIEHGEILSWNGDVLVAPPEGVLIDPRAMGGRKLEHYFRDQLREFVAAVRGEVHRCPTGHDAARLIGLIDRVKASARANSAADAIDPPLDVVPG</sequence>
<keyword evidence="5" id="KW-1185">Reference proteome</keyword>
<dbReference type="Pfam" id="PF22725">
    <property type="entry name" value="GFO_IDH_MocA_C3"/>
    <property type="match status" value="1"/>
</dbReference>
<accession>A0A0J7XYB9</accession>